<keyword evidence="1" id="KW-0472">Membrane</keyword>
<dbReference type="GeneID" id="77803983"/>
<organism evidence="2 3">
    <name type="scientific">Puccinia triticina</name>
    <dbReference type="NCBI Taxonomy" id="208348"/>
    <lineage>
        <taxon>Eukaryota</taxon>
        <taxon>Fungi</taxon>
        <taxon>Dikarya</taxon>
        <taxon>Basidiomycota</taxon>
        <taxon>Pucciniomycotina</taxon>
        <taxon>Pucciniomycetes</taxon>
        <taxon>Pucciniales</taxon>
        <taxon>Pucciniaceae</taxon>
        <taxon>Puccinia</taxon>
    </lineage>
</organism>
<dbReference type="EMBL" id="CP110434">
    <property type="protein sequence ID" value="WAQ91495.1"/>
    <property type="molecule type" value="Genomic_DNA"/>
</dbReference>
<sequence length="623" mass="71296">MYIFDIALRRCYVTYLVFIWGLTIVSVAYELPPELVSVEGTWETIDEPILLDGVAYSADAGGAFNPVLSPQPSTSDFFSLYSNLEPTTWSPNTPHHHYPTSPDGTRFRQNHEVLMPTISTLFQNEPSSSSRGMMNQATYEIPTAPPDMETAAAPWPTVDNINFDDIGNDPNEPSEIYISSRALQTVFLKNCHQHFKVRSREILKHFRQPREVKPHATLPIVMEESRGKSSEKRQRQLRVIDHSTRKCLTNLQIELHYKILIAWIYDLHERILHRANLPTYAFRLQHGKLIDWLEVQIFTPPTGLPVMGTIESPASKPFHWKDHSFGSIQSQLINYFVQPLSLSANAITSSLVKEFMTLHPDDYLASKYYPETLIKKSESSEFLAIRSVLIGQAAVADDQLGYYDPNDNLLLVIQVRFENKYKQAGKRGVTLRSAHPKLPIAAYHPEYNSDKQILRILYKDGGKLIQMPELPARFKSLATTVDFFHKKLIHILGIKAIVHMNERRKSLLEWLIKSILNPSKGLTVLGPVETDTKKMLAPWEEPDNQRKNLFGEVQLAIMEHFSEDHPENAKTEESAIFILCSYYFKHCWGDFLHLYQLILPYTVGIGQNNLKRKLDLSGQSLKI</sequence>
<dbReference type="RefSeq" id="XP_053027050.1">
    <property type="nucleotide sequence ID" value="XM_053163088.1"/>
</dbReference>
<evidence type="ECO:0000313" key="2">
    <source>
        <dbReference type="EMBL" id="WAQ91495.1"/>
    </source>
</evidence>
<feature type="transmembrane region" description="Helical" evidence="1">
    <location>
        <begin position="12"/>
        <end position="29"/>
    </location>
</feature>
<evidence type="ECO:0000256" key="1">
    <source>
        <dbReference type="SAM" id="Phobius"/>
    </source>
</evidence>
<evidence type="ECO:0000313" key="3">
    <source>
        <dbReference type="Proteomes" id="UP001164743"/>
    </source>
</evidence>
<proteinExistence type="predicted"/>
<accession>A0ABY7D2N6</accession>
<keyword evidence="1" id="KW-1133">Transmembrane helix</keyword>
<keyword evidence="3" id="KW-1185">Reference proteome</keyword>
<keyword evidence="1" id="KW-0812">Transmembrane</keyword>
<protein>
    <submittedName>
        <fullName evidence="2">Uncharacterized protein</fullName>
    </submittedName>
</protein>
<dbReference type="Proteomes" id="UP001164743">
    <property type="component" value="Chromosome 14A"/>
</dbReference>
<gene>
    <name evidence="2" type="ORF">PtA15_14A379</name>
</gene>
<reference evidence="2" key="1">
    <citation type="submission" date="2022-10" db="EMBL/GenBank/DDBJ databases">
        <title>Puccinia triticina Genome sequencing and assembly.</title>
        <authorList>
            <person name="Li C."/>
        </authorList>
    </citation>
    <scope>NUCLEOTIDE SEQUENCE</scope>
    <source>
        <strain evidence="2">Pt15</strain>
    </source>
</reference>
<name>A0ABY7D2N6_9BASI</name>